<evidence type="ECO:0000259" key="2">
    <source>
        <dbReference type="Pfam" id="PF26530"/>
    </source>
</evidence>
<evidence type="ECO:0000313" key="3">
    <source>
        <dbReference type="EnsemblMetazoa" id="CJA16990.1"/>
    </source>
</evidence>
<feature type="signal peptide" evidence="1">
    <location>
        <begin position="1"/>
        <end position="19"/>
    </location>
</feature>
<evidence type="ECO:0000313" key="4">
    <source>
        <dbReference type="Proteomes" id="UP000005237"/>
    </source>
</evidence>
<evidence type="ECO:0000256" key="1">
    <source>
        <dbReference type="SAM" id="SignalP"/>
    </source>
</evidence>
<reference evidence="4" key="1">
    <citation type="submission" date="2010-08" db="EMBL/GenBank/DDBJ databases">
        <authorList>
            <consortium name="Caenorhabditis japonica Sequencing Consortium"/>
            <person name="Wilson R.K."/>
        </authorList>
    </citation>
    <scope>NUCLEOTIDE SEQUENCE [LARGE SCALE GENOMIC DNA]</scope>
    <source>
        <strain evidence="4">DF5081</strain>
    </source>
</reference>
<accession>A0A8R1I6P3</accession>
<feature type="chain" id="PRO_5035899173" description="NTF2-like domain-containing protein" evidence="1">
    <location>
        <begin position="20"/>
        <end position="263"/>
    </location>
</feature>
<reference evidence="3" key="2">
    <citation type="submission" date="2022-06" db="UniProtKB">
        <authorList>
            <consortium name="EnsemblMetazoa"/>
        </authorList>
    </citation>
    <scope>IDENTIFICATION</scope>
    <source>
        <strain evidence="3">DF5081</strain>
    </source>
</reference>
<dbReference type="PANTHER" id="PTHR33940:SF1">
    <property type="entry name" value="APOLIPOPHORIN-RELATED"/>
    <property type="match status" value="1"/>
</dbReference>
<organism evidence="3 4">
    <name type="scientific">Caenorhabditis japonica</name>
    <dbReference type="NCBI Taxonomy" id="281687"/>
    <lineage>
        <taxon>Eukaryota</taxon>
        <taxon>Metazoa</taxon>
        <taxon>Ecdysozoa</taxon>
        <taxon>Nematoda</taxon>
        <taxon>Chromadorea</taxon>
        <taxon>Rhabditida</taxon>
        <taxon>Rhabditina</taxon>
        <taxon>Rhabditomorpha</taxon>
        <taxon>Rhabditoidea</taxon>
        <taxon>Rhabditidae</taxon>
        <taxon>Peloderinae</taxon>
        <taxon>Caenorhabditis</taxon>
    </lineage>
</organism>
<feature type="domain" description="NTF2-like" evidence="2">
    <location>
        <begin position="39"/>
        <end position="149"/>
    </location>
</feature>
<protein>
    <recommendedName>
        <fullName evidence="2">NTF2-like domain-containing protein</fullName>
    </recommendedName>
</protein>
<dbReference type="Pfam" id="PF26530">
    <property type="entry name" value="NTF2_3"/>
    <property type="match status" value="2"/>
</dbReference>
<dbReference type="InterPro" id="IPR058721">
    <property type="entry name" value="NTF2_3"/>
</dbReference>
<feature type="domain" description="NTF2-like" evidence="2">
    <location>
        <begin position="163"/>
        <end position="263"/>
    </location>
</feature>
<name>A0A8R1I6P3_CAEJA</name>
<dbReference type="Proteomes" id="UP000005237">
    <property type="component" value="Unassembled WGS sequence"/>
</dbReference>
<keyword evidence="4" id="KW-1185">Reference proteome</keyword>
<dbReference type="EnsemblMetazoa" id="CJA16990.1">
    <property type="protein sequence ID" value="CJA16990.1"/>
    <property type="gene ID" value="WBGene00136192"/>
</dbReference>
<sequence length="263" mass="29438">MRCLQLLAFSTLLFGALNAAPLKDILDIFLPSKWENKRIFKDFLGNLLATKDKKRSINSFFRDDFFYNGCYGNYDKKGAIAYLLGWEDGFDIDVDGSKELGGNRIRYELTLTKKISFWTKKTISFELVLNIKNSKKPQLVSGATTWCPRNLLGSVAGDGSEVIVLDLIGKVETFINNGKSADLAILFAEDFTFRGCEGNYGKEKAVEVLSLASRSIKFHVASSKFIGKNQIEFKLDVKGFPVTCSLYFNGSTWLLSYAGLDQC</sequence>
<dbReference type="PANTHER" id="PTHR33940">
    <property type="entry name" value="PROTEIN CBG13625"/>
    <property type="match status" value="1"/>
</dbReference>
<dbReference type="AlphaFoldDB" id="A0A8R1I6P3"/>
<proteinExistence type="predicted"/>
<keyword evidence="1" id="KW-0732">Signal</keyword>